<sequence length="570" mass="62729">MSTSNSDGYYDLGAYARPITTTSPDTQKWFTRGLNWGYAFNHEESAACFARALDTDPTCAIAHWGVAYASGPNYNKPWELFDKADLQRTLDRIARAVEAANANAASASPLERALVHAVQFRHPRSLHDTDYAAHNVAYAEAMGDAYKAFGADVDVAALYADALMNITPWALWDLATGKPAPKPARTLEAKAVLERALAQPDGFYHPGLLHLYIHLMEMSPTPEIAIPPADRLRALCPDAGHMNHMPSHLDILIGDYRRSIASNTDAVLADEKFLARTGGMNFYTLYRMHNYHSLIYAAMFAGQSRVAFEAVERMEAALPQELLRQTSPPMADWLETFMSVRPHVLIRFGRWEDILALPLPEDQELYSVTTATAHYAKGVAHAALGDVADAEQAREQFLAALARVPDSRMDFPNKSTAILAVAAAMLDGEIAYRKGEHDAAFAHLRKSIALDDGLNYTEPWGWMQPTRHAYAALLLEQGRVQEAADAYRADLGLDATLARARQHPNNVWALHGYHECLVRLGREAEAGIVKPMLRLAVAVADVEVVSSCFCRREVGAVDAQSAACCRGVQG</sequence>
<dbReference type="RefSeq" id="XP_033392206.1">
    <property type="nucleotide sequence ID" value="XM_033541358.1"/>
</dbReference>
<dbReference type="SUPFAM" id="SSF48452">
    <property type="entry name" value="TPR-like"/>
    <property type="match status" value="1"/>
</dbReference>
<dbReference type="PANTHER" id="PTHR45588">
    <property type="entry name" value="TPR DOMAIN-CONTAINING PROTEIN"/>
    <property type="match status" value="1"/>
</dbReference>
<dbReference type="InterPro" id="IPR019734">
    <property type="entry name" value="TPR_rpt"/>
</dbReference>
<reference evidence="1" key="1">
    <citation type="journal article" date="2020" name="Stud. Mycol.">
        <title>101 Dothideomycetes genomes: a test case for predicting lifestyles and emergence of pathogens.</title>
        <authorList>
            <person name="Haridas S."/>
            <person name="Albert R."/>
            <person name="Binder M."/>
            <person name="Bloem J."/>
            <person name="Labutti K."/>
            <person name="Salamov A."/>
            <person name="Andreopoulos B."/>
            <person name="Baker S."/>
            <person name="Barry K."/>
            <person name="Bills G."/>
            <person name="Bluhm B."/>
            <person name="Cannon C."/>
            <person name="Castanera R."/>
            <person name="Culley D."/>
            <person name="Daum C."/>
            <person name="Ezra D."/>
            <person name="Gonzalez J."/>
            <person name="Henrissat B."/>
            <person name="Kuo A."/>
            <person name="Liang C."/>
            <person name="Lipzen A."/>
            <person name="Lutzoni F."/>
            <person name="Magnuson J."/>
            <person name="Mondo S."/>
            <person name="Nolan M."/>
            <person name="Ohm R."/>
            <person name="Pangilinan J."/>
            <person name="Park H.-J."/>
            <person name="Ramirez L."/>
            <person name="Alfaro M."/>
            <person name="Sun H."/>
            <person name="Tritt A."/>
            <person name="Yoshinaga Y."/>
            <person name="Zwiers L.-H."/>
            <person name="Turgeon B."/>
            <person name="Goodwin S."/>
            <person name="Spatafora J."/>
            <person name="Crous P."/>
            <person name="Grigoriev I."/>
        </authorList>
    </citation>
    <scope>NUCLEOTIDE SEQUENCE</scope>
    <source>
        <strain evidence="1">CBS 121167</strain>
    </source>
</reference>
<evidence type="ECO:0000313" key="1">
    <source>
        <dbReference type="EMBL" id="KAF2136488.1"/>
    </source>
</evidence>
<dbReference type="Proteomes" id="UP000799438">
    <property type="component" value="Unassembled WGS sequence"/>
</dbReference>
<gene>
    <name evidence="1" type="ORF">K452DRAFT_292335</name>
</gene>
<name>A0A6A6AYZ3_9PEZI</name>
<dbReference type="OrthoDB" id="414774at2759"/>
<dbReference type="Gene3D" id="1.25.40.10">
    <property type="entry name" value="Tetratricopeptide repeat domain"/>
    <property type="match status" value="1"/>
</dbReference>
<protein>
    <recommendedName>
        <fullName evidence="3">TPR domain protein</fullName>
    </recommendedName>
</protein>
<accession>A0A6A6AYZ3</accession>
<dbReference type="PANTHER" id="PTHR45588:SF1">
    <property type="entry name" value="WW DOMAIN-CONTAINING PROTEIN"/>
    <property type="match status" value="1"/>
</dbReference>
<dbReference type="GeneID" id="54298854"/>
<evidence type="ECO:0008006" key="3">
    <source>
        <dbReference type="Google" id="ProtNLM"/>
    </source>
</evidence>
<dbReference type="SMART" id="SM00028">
    <property type="entry name" value="TPR"/>
    <property type="match status" value="3"/>
</dbReference>
<organism evidence="1 2">
    <name type="scientific">Aplosporella prunicola CBS 121167</name>
    <dbReference type="NCBI Taxonomy" id="1176127"/>
    <lineage>
        <taxon>Eukaryota</taxon>
        <taxon>Fungi</taxon>
        <taxon>Dikarya</taxon>
        <taxon>Ascomycota</taxon>
        <taxon>Pezizomycotina</taxon>
        <taxon>Dothideomycetes</taxon>
        <taxon>Dothideomycetes incertae sedis</taxon>
        <taxon>Botryosphaeriales</taxon>
        <taxon>Aplosporellaceae</taxon>
        <taxon>Aplosporella</taxon>
    </lineage>
</organism>
<dbReference type="EMBL" id="ML995519">
    <property type="protein sequence ID" value="KAF2136488.1"/>
    <property type="molecule type" value="Genomic_DNA"/>
</dbReference>
<dbReference type="InterPro" id="IPR011990">
    <property type="entry name" value="TPR-like_helical_dom_sf"/>
</dbReference>
<proteinExistence type="predicted"/>
<dbReference type="AlphaFoldDB" id="A0A6A6AYZ3"/>
<keyword evidence="2" id="KW-1185">Reference proteome</keyword>
<evidence type="ECO:0000313" key="2">
    <source>
        <dbReference type="Proteomes" id="UP000799438"/>
    </source>
</evidence>